<evidence type="ECO:0000259" key="13">
    <source>
        <dbReference type="Pfam" id="PF02678"/>
    </source>
</evidence>
<dbReference type="EMBL" id="REGW02000004">
    <property type="protein sequence ID" value="KAE8297478.1"/>
    <property type="molecule type" value="Genomic_DNA"/>
</dbReference>
<evidence type="ECO:0000259" key="14">
    <source>
        <dbReference type="Pfam" id="PF05726"/>
    </source>
</evidence>
<reference evidence="16 17" key="1">
    <citation type="submission" date="2019-07" db="EMBL/GenBank/DDBJ databases">
        <title>Chromosome genome assembly for large yellow croaker.</title>
        <authorList>
            <person name="Xiao S."/>
        </authorList>
    </citation>
    <scope>NUCLEOTIDE SEQUENCE [LARGE SCALE GENOMIC DNA]</scope>
    <source>
        <strain evidence="16">JMULYC20181020</strain>
        <tissue evidence="16">Muscle</tissue>
    </source>
</reference>
<comment type="similarity">
    <text evidence="2 11">Belongs to the pirin family.</text>
</comment>
<evidence type="ECO:0000313" key="17">
    <source>
        <dbReference type="Proteomes" id="UP000424527"/>
    </source>
</evidence>
<keyword evidence="3" id="KW-0539">Nucleus</keyword>
<dbReference type="GO" id="GO:0008127">
    <property type="term" value="F:quercetin 2,3-dioxygenase activity"/>
    <property type="evidence" value="ECO:0007669"/>
    <property type="project" value="UniProtKB-EC"/>
</dbReference>
<dbReference type="FunFam" id="2.60.120.10:FF:000055">
    <property type="entry name" value="pirin"/>
    <property type="match status" value="1"/>
</dbReference>
<comment type="pathway">
    <text evidence="6">Flavonoid metabolism; quercetin degradation.</text>
</comment>
<evidence type="ECO:0000259" key="15">
    <source>
        <dbReference type="Pfam" id="PF07992"/>
    </source>
</evidence>
<dbReference type="Pfam" id="PF02678">
    <property type="entry name" value="Pirin"/>
    <property type="match status" value="1"/>
</dbReference>
<evidence type="ECO:0000256" key="11">
    <source>
        <dbReference type="RuleBase" id="RU003457"/>
    </source>
</evidence>
<sequence>MVILDVLIIGGGPHALTLASLLSNPDPNSDPGHDLPLSTSCSDPPRPQPNLKKRNAATVSPGVTLEEQIAKSTISERVICPPLSLRVVDSYGEWTTLWESQFTALNIPHLRSHTLVHSDPLNKKALQEFVLKCDRSAELHSLPDQVYILDENAFFNDMRLGKKERKRLNITSTLKKSLSFSLPGSKLSVDFFKDQVERYNLDKVLVKGTVENITPICENKEKMEDNAQETENEAMTVTERKRVKYFQVQFQEGNILRAHQVIMATGPTRAQMANIPSWVKSIGESYPEERLQHTVHLMHHLATARQQLKDHQRQKETFPTEELCVVCEAGQRVMVVGGGLTSAHVVSLALQQGASHVTWVMRKYLQLKQFDVGDVETLVGRYSHVEHGIKMDGQAYLRQFYNERSLHRRLAMIRQARKGGAVTPEAYIHLQPFILNGQVDVKTYCQVSEASWCYRSQAWSLSLSTGNHWTGDMIWLATGCKLDVKQDPLLSEVMKEFPIQVIDGWPCISESLQWAEECPLYLMGQYTALQVGPHAVNLAGGQAASMRIAKDIARRQQRDNGDASEPSGEKSKTEEYIQQMQGLYLHSVEILSHAPLLDFRIVILPEPEEVKRTAAPPINWRCFKYHHKTSKKKINKNHNSVRTCCISEIIPGIMNVRRVEKTVLSVEQSEGIGAYARRSIGRKELRNLDPFLMLDEFRMSKPAGFPDHPHRGFETVTYVLEGITAHEDFCGHTGRLKPGDLQWMTAGKGVVHAEMPVSEEPVVGLQLWVNLSRRDKMVEPAYQELKGSDIPKPSQGGVTVAVISGEALGAKSKVYTRTPTLYLDFRVQAGAVHIQPVPSGWTAFIYTLSGSIDVGPDEEQQKVEPHHTVVFGDGDCVKFQNKGSEVSHFVLIAGEPIKEPVVQHGPFVMTTEEEIREAIRDYQNGKNGFERAVNWRSKIRDSV</sequence>
<comment type="subunit">
    <text evidence="7">May interact with NF1/CTF1. Interacts with BCL3. Identified in a complex comprised of PIR, BLC3, NFKB1 and target DNA.</text>
</comment>
<organism evidence="16 17">
    <name type="scientific">Larimichthys crocea</name>
    <name type="common">Large yellow croaker</name>
    <name type="synonym">Pseudosciaena crocea</name>
    <dbReference type="NCBI Taxonomy" id="215358"/>
    <lineage>
        <taxon>Eukaryota</taxon>
        <taxon>Metazoa</taxon>
        <taxon>Chordata</taxon>
        <taxon>Craniata</taxon>
        <taxon>Vertebrata</taxon>
        <taxon>Euteleostomi</taxon>
        <taxon>Actinopterygii</taxon>
        <taxon>Neopterygii</taxon>
        <taxon>Teleostei</taxon>
        <taxon>Neoteleostei</taxon>
        <taxon>Acanthomorphata</taxon>
        <taxon>Eupercaria</taxon>
        <taxon>Sciaenidae</taxon>
        <taxon>Larimichthys</taxon>
    </lineage>
</organism>
<evidence type="ECO:0000256" key="7">
    <source>
        <dbReference type="ARBA" id="ARBA00064668"/>
    </source>
</evidence>
<evidence type="ECO:0000256" key="8">
    <source>
        <dbReference type="ARBA" id="ARBA00066677"/>
    </source>
</evidence>
<dbReference type="Pfam" id="PF07992">
    <property type="entry name" value="Pyr_redox_2"/>
    <property type="match status" value="1"/>
</dbReference>
<evidence type="ECO:0000256" key="5">
    <source>
        <dbReference type="ARBA" id="ARBA00054987"/>
    </source>
</evidence>
<dbReference type="SUPFAM" id="SSF51182">
    <property type="entry name" value="RmlC-like cupins"/>
    <property type="match status" value="1"/>
</dbReference>
<dbReference type="PANTHER" id="PTHR38663:SF1">
    <property type="entry name" value="L-ORNITHINE N(5)-MONOOXYGENASE"/>
    <property type="match status" value="1"/>
</dbReference>
<dbReference type="CDD" id="cd02909">
    <property type="entry name" value="cupin_pirin_N"/>
    <property type="match status" value="1"/>
</dbReference>
<dbReference type="InterPro" id="IPR014710">
    <property type="entry name" value="RmlC-like_jellyroll"/>
</dbReference>
<dbReference type="InterPro" id="IPR008778">
    <property type="entry name" value="Pirin_C_dom"/>
</dbReference>
<dbReference type="Gene3D" id="3.50.50.60">
    <property type="entry name" value="FAD/NAD(P)-binding domain"/>
    <property type="match status" value="1"/>
</dbReference>
<evidence type="ECO:0000256" key="2">
    <source>
        <dbReference type="ARBA" id="ARBA00008416"/>
    </source>
</evidence>
<feature type="domain" description="Pirin N-terminal" evidence="13">
    <location>
        <begin position="676"/>
        <end position="769"/>
    </location>
</feature>
<comment type="catalytic activity">
    <reaction evidence="4">
        <text>quercetin + O2 = 2-(3,4-dihydroxybenzoyloxy)-4,6-dihydroxybenzoate + CO</text>
        <dbReference type="Rhea" id="RHEA:15381"/>
        <dbReference type="ChEBI" id="CHEBI:15379"/>
        <dbReference type="ChEBI" id="CHEBI:17245"/>
        <dbReference type="ChEBI" id="CHEBI:57628"/>
        <dbReference type="ChEBI" id="CHEBI:57694"/>
        <dbReference type="EC" id="1.13.11.24"/>
    </reaction>
</comment>
<dbReference type="InterPro" id="IPR023753">
    <property type="entry name" value="FAD/NAD-binding_dom"/>
</dbReference>
<dbReference type="AlphaFoldDB" id="A0A6G0J145"/>
<protein>
    <recommendedName>
        <fullName evidence="9">Pirin</fullName>
        <ecNumber evidence="8">1.13.11.24</ecNumber>
    </recommendedName>
    <alternativeName>
        <fullName evidence="10">Probable quercetin 2,3-dioxygenase PIR</fullName>
    </alternativeName>
</protein>
<dbReference type="Proteomes" id="UP000424527">
    <property type="component" value="Unassembled WGS sequence"/>
</dbReference>
<evidence type="ECO:0000256" key="1">
    <source>
        <dbReference type="ARBA" id="ARBA00004123"/>
    </source>
</evidence>
<dbReference type="InterPro" id="IPR036188">
    <property type="entry name" value="FAD/NAD-bd_sf"/>
</dbReference>
<dbReference type="SUPFAM" id="SSF51905">
    <property type="entry name" value="FAD/NAD(P)-binding domain"/>
    <property type="match status" value="2"/>
</dbReference>
<evidence type="ECO:0000256" key="12">
    <source>
        <dbReference type="SAM" id="MobiDB-lite"/>
    </source>
</evidence>
<dbReference type="GO" id="GO:0005634">
    <property type="term" value="C:nucleus"/>
    <property type="evidence" value="ECO:0007669"/>
    <property type="project" value="UniProtKB-SubCell"/>
</dbReference>
<comment type="caution">
    <text evidence="16">The sequence shown here is derived from an EMBL/GenBank/DDBJ whole genome shotgun (WGS) entry which is preliminary data.</text>
</comment>
<comment type="subcellular location">
    <subcellularLocation>
        <location evidence="1">Nucleus</location>
    </subcellularLocation>
</comment>
<keyword evidence="17" id="KW-1185">Reference proteome</keyword>
<dbReference type="Pfam" id="PF05726">
    <property type="entry name" value="Pirin_C"/>
    <property type="match status" value="1"/>
</dbReference>
<proteinExistence type="inferred from homology"/>
<gene>
    <name evidence="16" type="ORF">D5F01_LYC04099</name>
</gene>
<feature type="region of interest" description="Disordered" evidence="12">
    <location>
        <begin position="553"/>
        <end position="573"/>
    </location>
</feature>
<dbReference type="CDD" id="cd02247">
    <property type="entry name" value="cupin_pirin_C"/>
    <property type="match status" value="1"/>
</dbReference>
<dbReference type="Gene3D" id="2.60.120.10">
    <property type="entry name" value="Jelly Rolls"/>
    <property type="match status" value="2"/>
</dbReference>
<evidence type="ECO:0000313" key="16">
    <source>
        <dbReference type="EMBL" id="KAE8297478.1"/>
    </source>
</evidence>
<evidence type="ECO:0000256" key="10">
    <source>
        <dbReference type="ARBA" id="ARBA00077684"/>
    </source>
</evidence>
<feature type="domain" description="Pirin C-terminal" evidence="14">
    <location>
        <begin position="822"/>
        <end position="928"/>
    </location>
</feature>
<dbReference type="EC" id="1.13.11.24" evidence="8"/>
<feature type="domain" description="FAD/NAD(P)-binding" evidence="15">
    <location>
        <begin position="218"/>
        <end position="371"/>
    </location>
</feature>
<name>A0A6G0J145_LARCR</name>
<dbReference type="InterPro" id="IPR003829">
    <property type="entry name" value="Pirin_N_dom"/>
</dbReference>
<accession>A0A6G0J145</accession>
<evidence type="ECO:0000256" key="3">
    <source>
        <dbReference type="ARBA" id="ARBA00023242"/>
    </source>
</evidence>
<feature type="region of interest" description="Disordered" evidence="12">
    <location>
        <begin position="27"/>
        <end position="58"/>
    </location>
</feature>
<evidence type="ECO:0000256" key="9">
    <source>
        <dbReference type="ARBA" id="ARBA00069068"/>
    </source>
</evidence>
<evidence type="ECO:0000256" key="6">
    <source>
        <dbReference type="ARBA" id="ARBA00060642"/>
    </source>
</evidence>
<dbReference type="InterPro" id="IPR011051">
    <property type="entry name" value="RmlC_Cupin_sf"/>
</dbReference>
<comment type="function">
    <text evidence="5">Transcriptional coregulator of NF-kappa-B which facilitates binding of NF-kappa-B proteins to target kappa-B genes in a redox-state-dependent manner. May be required for efficient terminal myeloid maturation of hematopoietic cells. Has quercetin 2,3-dioxygenase activity (in vitro).</text>
</comment>
<evidence type="ECO:0000256" key="4">
    <source>
        <dbReference type="ARBA" id="ARBA00050845"/>
    </source>
</evidence>
<dbReference type="PANTHER" id="PTHR38663">
    <property type="match status" value="1"/>
</dbReference>